<keyword evidence="2" id="KW-0547">Nucleotide-binding</keyword>
<evidence type="ECO:0000256" key="2">
    <source>
        <dbReference type="ARBA" id="ARBA00022741"/>
    </source>
</evidence>
<sequence>MEEDVRGGKTTEELHMSYSWIKARGAFTPGYTLKEIRDIQRHIMKEKPKEKKDVFVPEEIKNLVQEVQELVYLRTLRTDALYEMYHLAQPLFRLVEQELGIDSLGHYSSDDICLGNIERIPYEYAMLKFYDTLVIRRESIVTGSSHSATELSGVVASKGRVRGIAKILYTPADMDKVNEGDIIVTNMTNPSYVAAMHRAAAFVTNEGGITCHAAIIAREMQKPCVIGTKHATSTFVDGDIIDVDAEKGIVKKII</sequence>
<evidence type="ECO:0000259" key="4">
    <source>
        <dbReference type="Pfam" id="PF00391"/>
    </source>
</evidence>
<dbReference type="InterPro" id="IPR018274">
    <property type="entry name" value="PEP_util_AS"/>
</dbReference>
<keyword evidence="3" id="KW-0067">ATP-binding</keyword>
<comment type="caution">
    <text evidence="5">The sequence shown here is derived from an EMBL/GenBank/DDBJ whole genome shotgun (WGS) entry which is preliminary data.</text>
</comment>
<dbReference type="GO" id="GO:0005524">
    <property type="term" value="F:ATP binding"/>
    <property type="evidence" value="ECO:0007669"/>
    <property type="project" value="UniProtKB-KW"/>
</dbReference>
<dbReference type="PANTHER" id="PTHR43030:SF1">
    <property type="entry name" value="PHOSPHOENOLPYRUVATE SYNTHASE"/>
    <property type="match status" value="1"/>
</dbReference>
<feature type="domain" description="PEP-utilising enzyme mobile" evidence="4">
    <location>
        <begin position="178"/>
        <end position="248"/>
    </location>
</feature>
<dbReference type="Pfam" id="PF00391">
    <property type="entry name" value="PEP-utilizers"/>
    <property type="match status" value="1"/>
</dbReference>
<name>A0A2M8F980_9BACT</name>
<dbReference type="InterPro" id="IPR008279">
    <property type="entry name" value="PEP-util_enz_mobile_dom"/>
</dbReference>
<accession>A0A2M8F980</accession>
<comment type="similarity">
    <text evidence="1">Belongs to the PEP-utilizing enzyme family.</text>
</comment>
<organism evidence="5 6">
    <name type="scientific">Candidatus Magasanikbacteria bacterium CG_4_9_14_0_2_um_filter_42_11</name>
    <dbReference type="NCBI Taxonomy" id="1974643"/>
    <lineage>
        <taxon>Bacteria</taxon>
        <taxon>Candidatus Magasanikiibacteriota</taxon>
    </lineage>
</organism>
<dbReference type="PROSITE" id="PS00370">
    <property type="entry name" value="PEP_ENZYMES_PHOS_SITE"/>
    <property type="match status" value="1"/>
</dbReference>
<dbReference type="EMBL" id="PFRH01000114">
    <property type="protein sequence ID" value="PJC52305.1"/>
    <property type="molecule type" value="Genomic_DNA"/>
</dbReference>
<reference evidence="6" key="1">
    <citation type="submission" date="2017-09" db="EMBL/GenBank/DDBJ databases">
        <title>Depth-based differentiation of microbial function through sediment-hosted aquifers and enrichment of novel symbionts in the deep terrestrial subsurface.</title>
        <authorList>
            <person name="Probst A.J."/>
            <person name="Ladd B."/>
            <person name="Jarett J.K."/>
            <person name="Geller-Mcgrath D.E."/>
            <person name="Sieber C.M.K."/>
            <person name="Emerson J.B."/>
            <person name="Anantharaman K."/>
            <person name="Thomas B.C."/>
            <person name="Malmstrom R."/>
            <person name="Stieglmeier M."/>
            <person name="Klingl A."/>
            <person name="Woyke T."/>
            <person name="Ryan C.M."/>
            <person name="Banfield J.F."/>
        </authorList>
    </citation>
    <scope>NUCLEOTIDE SEQUENCE [LARGE SCALE GENOMIC DNA]</scope>
</reference>
<evidence type="ECO:0000256" key="1">
    <source>
        <dbReference type="ARBA" id="ARBA00007837"/>
    </source>
</evidence>
<dbReference type="Proteomes" id="UP000231456">
    <property type="component" value="Unassembled WGS sequence"/>
</dbReference>
<dbReference type="InterPro" id="IPR036637">
    <property type="entry name" value="Phosphohistidine_dom_sf"/>
</dbReference>
<dbReference type="InterPro" id="IPR006319">
    <property type="entry name" value="PEP_synth"/>
</dbReference>
<proteinExistence type="inferred from homology"/>
<evidence type="ECO:0000313" key="6">
    <source>
        <dbReference type="Proteomes" id="UP000231456"/>
    </source>
</evidence>
<dbReference type="Gene3D" id="3.50.30.10">
    <property type="entry name" value="Phosphohistidine domain"/>
    <property type="match status" value="1"/>
</dbReference>
<evidence type="ECO:0000313" key="5">
    <source>
        <dbReference type="EMBL" id="PJC52305.1"/>
    </source>
</evidence>
<protein>
    <recommendedName>
        <fullName evidence="4">PEP-utilising enzyme mobile domain-containing protein</fullName>
    </recommendedName>
</protein>
<dbReference type="PANTHER" id="PTHR43030">
    <property type="entry name" value="PHOSPHOENOLPYRUVATE SYNTHASE"/>
    <property type="match status" value="1"/>
</dbReference>
<dbReference type="SUPFAM" id="SSF52009">
    <property type="entry name" value="Phosphohistidine domain"/>
    <property type="match status" value="1"/>
</dbReference>
<dbReference type="AlphaFoldDB" id="A0A2M8F980"/>
<dbReference type="GO" id="GO:0008986">
    <property type="term" value="F:pyruvate, water dikinase activity"/>
    <property type="evidence" value="ECO:0007669"/>
    <property type="project" value="InterPro"/>
</dbReference>
<evidence type="ECO:0000256" key="3">
    <source>
        <dbReference type="ARBA" id="ARBA00022840"/>
    </source>
</evidence>
<gene>
    <name evidence="5" type="ORF">CO030_03560</name>
</gene>